<dbReference type="Proteomes" id="UP001070352">
    <property type="component" value="Unassembled WGS sequence"/>
</dbReference>
<reference evidence="2" key="1">
    <citation type="submission" date="2022-02" db="EMBL/GenBank/DDBJ databases">
        <title>Crop Bioprotection Bacillus Genome Sequencing.</title>
        <authorList>
            <person name="Dunlap C."/>
        </authorList>
    </citation>
    <scope>NUCLEOTIDE SEQUENCE</scope>
    <source>
        <strain evidence="2">M18B4</strain>
    </source>
</reference>
<comment type="caution">
    <text evidence="2">The sequence shown here is derived from an EMBL/GenBank/DDBJ whole genome shotgun (WGS) entry which is preliminary data.</text>
</comment>
<evidence type="ECO:0000313" key="3">
    <source>
        <dbReference type="Proteomes" id="UP001070352"/>
    </source>
</evidence>
<evidence type="ECO:0000259" key="1">
    <source>
        <dbReference type="Pfam" id="PF06114"/>
    </source>
</evidence>
<name>A0A9Q4DQN6_BACSC</name>
<feature type="domain" description="IrrE N-terminal-like" evidence="1">
    <location>
        <begin position="47"/>
        <end position="160"/>
    </location>
</feature>
<proteinExistence type="predicted"/>
<evidence type="ECO:0000313" key="2">
    <source>
        <dbReference type="EMBL" id="MCY8121826.1"/>
    </source>
</evidence>
<dbReference type="InterPro" id="IPR052345">
    <property type="entry name" value="Rad_response_metalloprotease"/>
</dbReference>
<sequence length="257" mass="30083">MTLYHREIKEAISTAYAVYKQYKNIIKNPLTFRADGFVMQILYSEGIYVDSHAFSSDLCGLFHVDEYEKTIVFNSNQPVERRNFTLGHELGHYFIHSEMQSQFTDRTKDLVDNSIKPFEIQANVFASYTLLPKDVLEEMLNAKYSFHRIKKVVKISKEALFWRLVNHLIEVYDFSSREANLITNDYLYYSIKKLNNEAHHLNAQIFRLTLSNKESIVEYLRNSDISNLTGIYNQGNKKPKNNSPKLVIDIIKDSLFN</sequence>
<accession>A0A9Q4DQN6</accession>
<organism evidence="2 3">
    <name type="scientific">Bacillus spizizenii</name>
    <name type="common">Bacillus subtilis subsp. spizizenii</name>
    <dbReference type="NCBI Taxonomy" id="96241"/>
    <lineage>
        <taxon>Bacteria</taxon>
        <taxon>Bacillati</taxon>
        <taxon>Bacillota</taxon>
        <taxon>Bacilli</taxon>
        <taxon>Bacillales</taxon>
        <taxon>Bacillaceae</taxon>
        <taxon>Bacillus</taxon>
    </lineage>
</organism>
<dbReference type="EMBL" id="JALANJ010000020">
    <property type="protein sequence ID" value="MCY8121826.1"/>
    <property type="molecule type" value="Genomic_DNA"/>
</dbReference>
<gene>
    <name evidence="2" type="ORF">MOC45_14645</name>
</gene>
<dbReference type="PANTHER" id="PTHR43236:SF1">
    <property type="entry name" value="BLL7220 PROTEIN"/>
    <property type="match status" value="1"/>
</dbReference>
<dbReference type="AlphaFoldDB" id="A0A9Q4DQN6"/>
<protein>
    <submittedName>
        <fullName evidence="2">ImmA/IrrE family metallo-endopeptidase</fullName>
    </submittedName>
</protein>
<dbReference type="Pfam" id="PF06114">
    <property type="entry name" value="Peptidase_M78"/>
    <property type="match status" value="1"/>
</dbReference>
<dbReference type="Gene3D" id="1.10.10.2910">
    <property type="match status" value="1"/>
</dbReference>
<dbReference type="InterPro" id="IPR010359">
    <property type="entry name" value="IrrE_HExxH"/>
</dbReference>
<dbReference type="PANTHER" id="PTHR43236">
    <property type="entry name" value="ANTITOXIN HIGA1"/>
    <property type="match status" value="1"/>
</dbReference>